<evidence type="ECO:0000313" key="1">
    <source>
        <dbReference type="EMBL" id="CAB4751489.1"/>
    </source>
</evidence>
<dbReference type="InterPro" id="IPR011044">
    <property type="entry name" value="Quino_amine_DH_bsu"/>
</dbReference>
<dbReference type="SUPFAM" id="SSF50969">
    <property type="entry name" value="YVTN repeat-like/Quinoprotein amine dehydrogenase"/>
    <property type="match status" value="1"/>
</dbReference>
<dbReference type="AlphaFoldDB" id="A0A6J6TZ74"/>
<gene>
    <name evidence="1" type="ORF">UFOPK2786_01313</name>
</gene>
<proteinExistence type="predicted"/>
<name>A0A6J6TZ74_9ZZZZ</name>
<accession>A0A6J6TZ74</accession>
<organism evidence="1">
    <name type="scientific">freshwater metagenome</name>
    <dbReference type="NCBI Taxonomy" id="449393"/>
    <lineage>
        <taxon>unclassified sequences</taxon>
        <taxon>metagenomes</taxon>
        <taxon>ecological metagenomes</taxon>
    </lineage>
</organism>
<dbReference type="EMBL" id="CAEZYW010000218">
    <property type="protein sequence ID" value="CAB4751489.1"/>
    <property type="molecule type" value="Genomic_DNA"/>
</dbReference>
<reference evidence="1" key="1">
    <citation type="submission" date="2020-05" db="EMBL/GenBank/DDBJ databases">
        <authorList>
            <person name="Chiriac C."/>
            <person name="Salcher M."/>
            <person name="Ghai R."/>
            <person name="Kavagutti S V."/>
        </authorList>
    </citation>
    <scope>NUCLEOTIDE SEQUENCE</scope>
</reference>
<sequence length="288" mass="31609">MNLRLRATILSGIVALSLFTPSPALAADDVVCQFSDPRFSEISGMTPSIRHPNVLWLHNDSGGGPRIFAVDATTCKTLATLTIKAARARDFESIASGRDAQGRAVLWLGDIGDNLDSWDSVEILQIREPKRLRTREVSAATFAFTYADRPHNAEALLASPKRGRLWVVTKQLAHGSLYRLPAPLRSGVVNIARKIQVEGGLITDGAISPLGDRYVLRDYVDAVIYDGLPPGREVARIRLPYQTQGEAITWSADGRSLLVASERDDRLIRVSVPLVLRRAHQERVARSG</sequence>
<protein>
    <submittedName>
        <fullName evidence="1">Unannotated protein</fullName>
    </submittedName>
</protein>